<dbReference type="EMBL" id="SZYE01000061">
    <property type="protein sequence ID" value="TKR23774.1"/>
    <property type="molecule type" value="Genomic_DNA"/>
</dbReference>
<dbReference type="InterPro" id="IPR025323">
    <property type="entry name" value="DUF4229"/>
</dbReference>
<accession>A0A7Z8JZX2</accession>
<evidence type="ECO:0000313" key="4">
    <source>
        <dbReference type="Proteomes" id="UP000308121"/>
    </source>
</evidence>
<reference evidence="3 4" key="1">
    <citation type="submission" date="2019-05" db="EMBL/GenBank/DDBJ databases">
        <title>Genome sequence of Cellulomonas hominis strain CS1.</title>
        <authorList>
            <person name="Belmont J."/>
            <person name="Maclea K.S."/>
        </authorList>
    </citation>
    <scope>NUCLEOTIDE SEQUENCE [LARGE SCALE GENOMIC DNA]</scope>
    <source>
        <strain evidence="3 4">CS1</strain>
    </source>
</reference>
<feature type="transmembrane region" description="Helical" evidence="2">
    <location>
        <begin position="12"/>
        <end position="45"/>
    </location>
</feature>
<dbReference type="Proteomes" id="UP000308121">
    <property type="component" value="Unassembled WGS sequence"/>
</dbReference>
<dbReference type="AlphaFoldDB" id="A0A7Z8JZX2"/>
<feature type="region of interest" description="Disordered" evidence="1">
    <location>
        <begin position="62"/>
        <end position="96"/>
    </location>
</feature>
<evidence type="ECO:0000256" key="1">
    <source>
        <dbReference type="SAM" id="MobiDB-lite"/>
    </source>
</evidence>
<evidence type="ECO:0000313" key="3">
    <source>
        <dbReference type="EMBL" id="TKR23774.1"/>
    </source>
</evidence>
<evidence type="ECO:0000256" key="2">
    <source>
        <dbReference type="SAM" id="Phobius"/>
    </source>
</evidence>
<gene>
    <name evidence="3" type="ORF">FA014_09415</name>
</gene>
<name>A0A7Z8JZX2_9CELL</name>
<protein>
    <submittedName>
        <fullName evidence="3">DUF4229 domain-containing protein</fullName>
    </submittedName>
</protein>
<keyword evidence="2" id="KW-0472">Membrane</keyword>
<keyword evidence="2" id="KW-1133">Transmembrane helix</keyword>
<dbReference type="RefSeq" id="WP_154729432.1">
    <property type="nucleotide sequence ID" value="NZ_SZYE01000061.1"/>
</dbReference>
<comment type="caution">
    <text evidence="3">The sequence shown here is derived from an EMBL/GenBank/DDBJ whole genome shotgun (WGS) entry which is preliminary data.</text>
</comment>
<dbReference type="Pfam" id="PF14012">
    <property type="entry name" value="DUF4229"/>
    <property type="match status" value="1"/>
</dbReference>
<sequence>MPVVTYSLLRLALFVVCLVGLVLAGTGWLLGVVGAALLAALLSYVLLRGPRDRAALWLQARSEARGDRPRLSRSASADAAEEDAAVEAAEREANGG</sequence>
<organism evidence="3 4">
    <name type="scientific">Cellulomonas hominis</name>
    <dbReference type="NCBI Taxonomy" id="156981"/>
    <lineage>
        <taxon>Bacteria</taxon>
        <taxon>Bacillati</taxon>
        <taxon>Actinomycetota</taxon>
        <taxon>Actinomycetes</taxon>
        <taxon>Micrococcales</taxon>
        <taxon>Cellulomonadaceae</taxon>
        <taxon>Cellulomonas</taxon>
    </lineage>
</organism>
<keyword evidence="2" id="KW-0812">Transmembrane</keyword>
<proteinExistence type="predicted"/>